<sequence length="91" mass="9804">MKVATCRQGMCAWARALTATCSAADGRFACAFARGVGTVQIDVRLYRYPAAAAAAAAAANQSIITLRRPTFTSTPRPHAHLGEERRRQIAR</sequence>
<feature type="compositionally biased region" description="Basic and acidic residues" evidence="1">
    <location>
        <begin position="80"/>
        <end position="91"/>
    </location>
</feature>
<evidence type="ECO:0000313" key="2">
    <source>
        <dbReference type="EMBL" id="PVI01391.1"/>
    </source>
</evidence>
<name>A0A2V1DTE5_9PLEO</name>
<evidence type="ECO:0000256" key="1">
    <source>
        <dbReference type="SAM" id="MobiDB-lite"/>
    </source>
</evidence>
<keyword evidence="3" id="KW-1185">Reference proteome</keyword>
<evidence type="ECO:0000313" key="3">
    <source>
        <dbReference type="Proteomes" id="UP000244855"/>
    </source>
</evidence>
<accession>A0A2V1DTE5</accession>
<proteinExistence type="predicted"/>
<protein>
    <submittedName>
        <fullName evidence="2">Uncharacterized protein</fullName>
    </submittedName>
</protein>
<dbReference type="AlphaFoldDB" id="A0A2V1DTE5"/>
<organism evidence="2 3">
    <name type="scientific">Periconia macrospinosa</name>
    <dbReference type="NCBI Taxonomy" id="97972"/>
    <lineage>
        <taxon>Eukaryota</taxon>
        <taxon>Fungi</taxon>
        <taxon>Dikarya</taxon>
        <taxon>Ascomycota</taxon>
        <taxon>Pezizomycotina</taxon>
        <taxon>Dothideomycetes</taxon>
        <taxon>Pleosporomycetidae</taxon>
        <taxon>Pleosporales</taxon>
        <taxon>Massarineae</taxon>
        <taxon>Periconiaceae</taxon>
        <taxon>Periconia</taxon>
    </lineage>
</organism>
<reference evidence="2 3" key="1">
    <citation type="journal article" date="2018" name="Sci. Rep.">
        <title>Comparative genomics provides insights into the lifestyle and reveals functional heterogeneity of dark septate endophytic fungi.</title>
        <authorList>
            <person name="Knapp D.G."/>
            <person name="Nemeth J.B."/>
            <person name="Barry K."/>
            <person name="Hainaut M."/>
            <person name="Henrissat B."/>
            <person name="Johnson J."/>
            <person name="Kuo A."/>
            <person name="Lim J.H.P."/>
            <person name="Lipzen A."/>
            <person name="Nolan M."/>
            <person name="Ohm R.A."/>
            <person name="Tamas L."/>
            <person name="Grigoriev I.V."/>
            <person name="Spatafora J.W."/>
            <person name="Nagy L.G."/>
            <person name="Kovacs G.M."/>
        </authorList>
    </citation>
    <scope>NUCLEOTIDE SEQUENCE [LARGE SCALE GENOMIC DNA]</scope>
    <source>
        <strain evidence="2 3">DSE2036</strain>
    </source>
</reference>
<dbReference type="Proteomes" id="UP000244855">
    <property type="component" value="Unassembled WGS sequence"/>
</dbReference>
<gene>
    <name evidence="2" type="ORF">DM02DRAFT_348568</name>
</gene>
<feature type="region of interest" description="Disordered" evidence="1">
    <location>
        <begin position="69"/>
        <end position="91"/>
    </location>
</feature>
<dbReference type="EMBL" id="KZ805358">
    <property type="protein sequence ID" value="PVI01391.1"/>
    <property type="molecule type" value="Genomic_DNA"/>
</dbReference>